<dbReference type="NCBIfam" id="TIGR01825">
    <property type="entry name" value="gly_Cac_T_rel"/>
    <property type="match status" value="1"/>
</dbReference>
<comment type="caution">
    <text evidence="7">The sequence shown here is derived from an EMBL/GenBank/DDBJ whole genome shotgun (WGS) entry which is preliminary data.</text>
</comment>
<gene>
    <name evidence="7" type="primary">bioF</name>
    <name evidence="7" type="ORF">GCM10007380_20120</name>
</gene>
<organism evidence="7 8">
    <name type="scientific">Gottfriedia solisilvae</name>
    <dbReference type="NCBI Taxonomy" id="1516104"/>
    <lineage>
        <taxon>Bacteria</taxon>
        <taxon>Bacillati</taxon>
        <taxon>Bacillota</taxon>
        <taxon>Bacilli</taxon>
        <taxon>Bacillales</taxon>
        <taxon>Bacillaceae</taxon>
        <taxon>Gottfriedia</taxon>
    </lineage>
</organism>
<dbReference type="CDD" id="cd06454">
    <property type="entry name" value="KBL_like"/>
    <property type="match status" value="1"/>
</dbReference>
<dbReference type="InterPro" id="IPR001917">
    <property type="entry name" value="Aminotrans_II_pyridoxalP_BS"/>
</dbReference>
<protein>
    <submittedName>
        <fullName evidence="7">2-amino-3-ketobutyrate CoA ligase</fullName>
    </submittedName>
</protein>
<evidence type="ECO:0000259" key="6">
    <source>
        <dbReference type="Pfam" id="PF00155"/>
    </source>
</evidence>
<dbReference type="InterPro" id="IPR015424">
    <property type="entry name" value="PyrdxlP-dep_Trfase"/>
</dbReference>
<dbReference type="InterPro" id="IPR015421">
    <property type="entry name" value="PyrdxlP-dep_Trfase_major"/>
</dbReference>
<evidence type="ECO:0000256" key="4">
    <source>
        <dbReference type="ARBA" id="ARBA00022898"/>
    </source>
</evidence>
<keyword evidence="3" id="KW-0808">Transferase</keyword>
<keyword evidence="4 5" id="KW-0663">Pyridoxal phosphate</keyword>
<dbReference type="GO" id="GO:0016874">
    <property type="term" value="F:ligase activity"/>
    <property type="evidence" value="ECO:0007669"/>
    <property type="project" value="UniProtKB-KW"/>
</dbReference>
<dbReference type="OrthoDB" id="9807157at2"/>
<evidence type="ECO:0000313" key="8">
    <source>
        <dbReference type="Proteomes" id="UP000626244"/>
    </source>
</evidence>
<dbReference type="InterPro" id="IPR015422">
    <property type="entry name" value="PyrdxlP-dep_Trfase_small"/>
</dbReference>
<dbReference type="InterPro" id="IPR050087">
    <property type="entry name" value="AON_synthase_class-II"/>
</dbReference>
<evidence type="ECO:0000256" key="3">
    <source>
        <dbReference type="ARBA" id="ARBA00022679"/>
    </source>
</evidence>
<feature type="domain" description="Aminotransferase class I/classII large" evidence="6">
    <location>
        <begin position="43"/>
        <end position="383"/>
    </location>
</feature>
<dbReference type="SUPFAM" id="SSF53383">
    <property type="entry name" value="PLP-dependent transferases"/>
    <property type="match status" value="1"/>
</dbReference>
<dbReference type="RefSeq" id="WP_087998379.1">
    <property type="nucleotide sequence ID" value="NZ_BMHB01000001.1"/>
</dbReference>
<reference evidence="8" key="1">
    <citation type="journal article" date="2019" name="Int. J. Syst. Evol. Microbiol.">
        <title>The Global Catalogue of Microorganisms (GCM) 10K type strain sequencing project: providing services to taxonomists for standard genome sequencing and annotation.</title>
        <authorList>
            <consortium name="The Broad Institute Genomics Platform"/>
            <consortium name="The Broad Institute Genome Sequencing Center for Infectious Disease"/>
            <person name="Wu L."/>
            <person name="Ma J."/>
        </authorList>
    </citation>
    <scope>NUCLEOTIDE SEQUENCE [LARGE SCALE GENOMIC DNA]</scope>
    <source>
        <strain evidence="8">CGMCC 1.14993</strain>
    </source>
</reference>
<dbReference type="Gene3D" id="3.90.1150.10">
    <property type="entry name" value="Aspartate Aminotransferase, domain 1"/>
    <property type="match status" value="1"/>
</dbReference>
<comment type="similarity">
    <text evidence="5">Belongs to the class-II pyridoxal-phosphate-dependent aminotransferase family.</text>
</comment>
<dbReference type="FunFam" id="3.40.640.10:FF:000006">
    <property type="entry name" value="5-aminolevulinate synthase, mitochondrial"/>
    <property type="match status" value="1"/>
</dbReference>
<evidence type="ECO:0000256" key="5">
    <source>
        <dbReference type="RuleBase" id="RU003693"/>
    </source>
</evidence>
<sequence length="397" mass="43246">MSSKTLEAFLTPQLQELKEKGLYNEINPLQGSNESKIKIEDKTFINLSSNNYLGFATEPRLIKAALDATEKYGVGAGAVRTINGTMDIHEELEKTIAKFKKTEAAIAFQSGFNCNMGAISAVMSKKDAILSDELNHASIIDGCRLSGAKIIRVKHQDMDDLREKAREATTSGQYEKVMYIADGVFSMDGDVANIPEIVKIAEEFGLITYIDDAHGSGVMGNGAGTVKHFGLSDKIDFQIGTLSKAVGVVGGYVAGSQQLIDWLKVRARPFLFSTSLTPAAAAACIEAIRIMSEEPETIEKLWENGNYLKAGLSKLGFNIGDSETPITPCIIGDENLTQTFSKRLYEEGVYAKSIVFPTVPLGTGRIRNMPTAAHTKEMLDEVLAIYEKVGRELNVIQ</sequence>
<dbReference type="PANTHER" id="PTHR13693">
    <property type="entry name" value="CLASS II AMINOTRANSFERASE/8-AMINO-7-OXONONANOATE SYNTHASE"/>
    <property type="match status" value="1"/>
</dbReference>
<name>A0A8J3EYG9_9BACI</name>
<comment type="subunit">
    <text evidence="2">Homodimer.</text>
</comment>
<accession>A0A8J3EYG9</accession>
<evidence type="ECO:0000313" key="7">
    <source>
        <dbReference type="EMBL" id="GGI13879.1"/>
    </source>
</evidence>
<dbReference type="Proteomes" id="UP000626244">
    <property type="component" value="Unassembled WGS sequence"/>
</dbReference>
<proteinExistence type="inferred from homology"/>
<dbReference type="InterPro" id="IPR010962">
    <property type="entry name" value="AONS_Archaea/Firmicutes"/>
</dbReference>
<keyword evidence="8" id="KW-1185">Reference proteome</keyword>
<dbReference type="Pfam" id="PF00155">
    <property type="entry name" value="Aminotran_1_2"/>
    <property type="match status" value="1"/>
</dbReference>
<dbReference type="GO" id="GO:0030170">
    <property type="term" value="F:pyridoxal phosphate binding"/>
    <property type="evidence" value="ECO:0007669"/>
    <property type="project" value="InterPro"/>
</dbReference>
<evidence type="ECO:0000256" key="2">
    <source>
        <dbReference type="ARBA" id="ARBA00011738"/>
    </source>
</evidence>
<dbReference type="AlphaFoldDB" id="A0A8J3EYG9"/>
<dbReference type="PANTHER" id="PTHR13693:SF3">
    <property type="entry name" value="LD36009P"/>
    <property type="match status" value="1"/>
</dbReference>
<dbReference type="Gene3D" id="3.40.640.10">
    <property type="entry name" value="Type I PLP-dependent aspartate aminotransferase-like (Major domain)"/>
    <property type="match status" value="1"/>
</dbReference>
<dbReference type="NCBIfam" id="NF005394">
    <property type="entry name" value="PRK06939.1"/>
    <property type="match status" value="1"/>
</dbReference>
<dbReference type="EMBL" id="BMHB01000001">
    <property type="protein sequence ID" value="GGI13879.1"/>
    <property type="molecule type" value="Genomic_DNA"/>
</dbReference>
<keyword evidence="7" id="KW-0436">Ligase</keyword>
<comment type="cofactor">
    <cofactor evidence="1 5">
        <name>pyridoxal 5'-phosphate</name>
        <dbReference type="ChEBI" id="CHEBI:597326"/>
    </cofactor>
</comment>
<dbReference type="InterPro" id="IPR004839">
    <property type="entry name" value="Aminotransferase_I/II_large"/>
</dbReference>
<dbReference type="GO" id="GO:0016740">
    <property type="term" value="F:transferase activity"/>
    <property type="evidence" value="ECO:0007669"/>
    <property type="project" value="UniProtKB-KW"/>
</dbReference>
<dbReference type="PROSITE" id="PS00599">
    <property type="entry name" value="AA_TRANSFER_CLASS_2"/>
    <property type="match status" value="1"/>
</dbReference>
<evidence type="ECO:0000256" key="1">
    <source>
        <dbReference type="ARBA" id="ARBA00001933"/>
    </source>
</evidence>